<dbReference type="Gene3D" id="3.40.109.10">
    <property type="entry name" value="NADH Oxidase"/>
    <property type="match status" value="1"/>
</dbReference>
<dbReference type="PANTHER" id="PTHR43673">
    <property type="entry name" value="NAD(P)H NITROREDUCTASE YDGI-RELATED"/>
    <property type="match status" value="1"/>
</dbReference>
<dbReference type="Proteomes" id="UP000006365">
    <property type="component" value="Chromosome"/>
</dbReference>
<keyword evidence="2" id="KW-0560">Oxidoreductase</keyword>
<dbReference type="InterPro" id="IPR029479">
    <property type="entry name" value="Nitroreductase"/>
</dbReference>
<evidence type="ECO:0000256" key="2">
    <source>
        <dbReference type="ARBA" id="ARBA00023002"/>
    </source>
</evidence>
<dbReference type="KEGG" id="dpr:Despr_0389"/>
<comment type="similarity">
    <text evidence="1">Belongs to the nitroreductase family.</text>
</comment>
<evidence type="ECO:0000313" key="5">
    <source>
        <dbReference type="Proteomes" id="UP000006365"/>
    </source>
</evidence>
<name>A0A7U4DN18_DESPD</name>
<dbReference type="SUPFAM" id="SSF55469">
    <property type="entry name" value="FMN-dependent nitroreductase-like"/>
    <property type="match status" value="1"/>
</dbReference>
<keyword evidence="5" id="KW-1185">Reference proteome</keyword>
<gene>
    <name evidence="4" type="ordered locus">Despr_0389</name>
</gene>
<evidence type="ECO:0000259" key="3">
    <source>
        <dbReference type="Pfam" id="PF00881"/>
    </source>
</evidence>
<protein>
    <submittedName>
        <fullName evidence="4">Nitroreductase</fullName>
    </submittedName>
</protein>
<dbReference type="PANTHER" id="PTHR43673:SF10">
    <property type="entry name" value="NADH DEHYDROGENASE_NAD(P)H NITROREDUCTASE XCC3605-RELATED"/>
    <property type="match status" value="1"/>
</dbReference>
<dbReference type="AlphaFoldDB" id="A0A7U4DN18"/>
<organism evidence="4 5">
    <name type="scientific">Desulfobulbus propionicus (strain ATCC 33891 / DSM 2032 / VKM B-1956 / 1pr3)</name>
    <dbReference type="NCBI Taxonomy" id="577650"/>
    <lineage>
        <taxon>Bacteria</taxon>
        <taxon>Pseudomonadati</taxon>
        <taxon>Thermodesulfobacteriota</taxon>
        <taxon>Desulfobulbia</taxon>
        <taxon>Desulfobulbales</taxon>
        <taxon>Desulfobulbaceae</taxon>
        <taxon>Desulfobulbus</taxon>
    </lineage>
</organism>
<evidence type="ECO:0000313" key="4">
    <source>
        <dbReference type="EMBL" id="ADW16571.1"/>
    </source>
</evidence>
<feature type="domain" description="Nitroreductase" evidence="3">
    <location>
        <begin position="9"/>
        <end position="56"/>
    </location>
</feature>
<dbReference type="EMBL" id="CP002364">
    <property type="protein sequence ID" value="ADW16571.1"/>
    <property type="molecule type" value="Genomic_DNA"/>
</dbReference>
<proteinExistence type="inferred from homology"/>
<reference evidence="4 5" key="1">
    <citation type="journal article" date="2011" name="Stand. Genomic Sci.">
        <title>Complete genome sequence of Desulfobulbus propionicus type strain (1pr3).</title>
        <authorList>
            <person name="Pagani I."/>
            <person name="Lapidus A."/>
            <person name="Nolan M."/>
            <person name="Lucas S."/>
            <person name="Hammon N."/>
            <person name="Deshpande S."/>
            <person name="Cheng J.F."/>
            <person name="Chertkov O."/>
            <person name="Davenport K."/>
            <person name="Tapia R."/>
            <person name="Han C."/>
            <person name="Goodwin L."/>
            <person name="Pitluck S."/>
            <person name="Liolios K."/>
            <person name="Mavromatis K."/>
            <person name="Ivanova N."/>
            <person name="Mikhailova N."/>
            <person name="Pati A."/>
            <person name="Chen A."/>
            <person name="Palaniappan K."/>
            <person name="Land M."/>
            <person name="Hauser L."/>
            <person name="Chang Y.J."/>
            <person name="Jeffries C.D."/>
            <person name="Detter J.C."/>
            <person name="Brambilla E."/>
            <person name="Kannan K.P."/>
            <person name="Djao O.D."/>
            <person name="Rohde M."/>
            <person name="Pukall R."/>
            <person name="Spring S."/>
            <person name="Goker M."/>
            <person name="Sikorski J."/>
            <person name="Woyke T."/>
            <person name="Bristow J."/>
            <person name="Eisen J.A."/>
            <person name="Markowitz V."/>
            <person name="Hugenholtz P."/>
            <person name="Kyrpides N.C."/>
            <person name="Klenk H.P."/>
        </authorList>
    </citation>
    <scope>NUCLEOTIDE SEQUENCE [LARGE SCALE GENOMIC DNA]</scope>
    <source>
        <strain evidence="5">ATCC 33891 / DSM 2032 / 1pr3</strain>
    </source>
</reference>
<evidence type="ECO:0000256" key="1">
    <source>
        <dbReference type="ARBA" id="ARBA00007118"/>
    </source>
</evidence>
<feature type="domain" description="Nitroreductase" evidence="3">
    <location>
        <begin position="63"/>
        <end position="151"/>
    </location>
</feature>
<accession>A0A7U4DN18</accession>
<dbReference type="RefSeq" id="WP_015723118.1">
    <property type="nucleotide sequence ID" value="NC_014972.1"/>
</dbReference>
<dbReference type="GO" id="GO:0016491">
    <property type="term" value="F:oxidoreductase activity"/>
    <property type="evidence" value="ECO:0007669"/>
    <property type="project" value="UniProtKB-KW"/>
</dbReference>
<dbReference type="InterPro" id="IPR000415">
    <property type="entry name" value="Nitroreductase-like"/>
</dbReference>
<sequence>MNPKLHFIFSRRSIRTFTQKEVPDSMITDLLEAAMAAPSAVAKDPWHFLVLRTRGSLDQLAACLPNGKMLGGAAAALVVCGDIDRAHDRELSFLLQDVSAAIENILLAANALGLGACWLGIHPREERIAAVSRTFSLPETIIPVSAIALGWPAQDSPARTRYNPNLVHGEQW</sequence>
<dbReference type="Pfam" id="PF00881">
    <property type="entry name" value="Nitroreductase"/>
    <property type="match status" value="2"/>
</dbReference>